<keyword evidence="2" id="KW-1185">Reference proteome</keyword>
<gene>
    <name evidence="1" type="ORF">HYN43_011235</name>
</gene>
<evidence type="ECO:0000313" key="2">
    <source>
        <dbReference type="Proteomes" id="UP000270046"/>
    </source>
</evidence>
<proteinExistence type="predicted"/>
<dbReference type="AlphaFoldDB" id="A0A494VKU7"/>
<evidence type="ECO:0000313" key="1">
    <source>
        <dbReference type="EMBL" id="AYL95826.1"/>
    </source>
</evidence>
<dbReference type="EMBL" id="CP032869">
    <property type="protein sequence ID" value="AYL95826.1"/>
    <property type="molecule type" value="Genomic_DNA"/>
</dbReference>
<dbReference type="KEGG" id="muh:HYN43_011235"/>
<reference evidence="1 2" key="1">
    <citation type="submission" date="2018-10" db="EMBL/GenBank/DDBJ databases">
        <title>Genome sequencing of Mucilaginibacter sp. HYN0043.</title>
        <authorList>
            <person name="Kim M."/>
            <person name="Yi H."/>
        </authorList>
    </citation>
    <scope>NUCLEOTIDE SEQUENCE [LARGE SCALE GENOMIC DNA]</scope>
    <source>
        <strain evidence="1 2">HYN0043</strain>
    </source>
</reference>
<dbReference type="InterPro" id="IPR032710">
    <property type="entry name" value="NTF2-like_dom_sf"/>
</dbReference>
<evidence type="ECO:0008006" key="3">
    <source>
        <dbReference type="Google" id="ProtNLM"/>
    </source>
</evidence>
<dbReference type="RefSeq" id="WP_119409436.1">
    <property type="nucleotide sequence ID" value="NZ_CP032869.1"/>
</dbReference>
<protein>
    <recommendedName>
        <fullName evidence="3">Nuclear transport factor 2 family protein</fullName>
    </recommendedName>
</protein>
<organism evidence="1 2">
    <name type="scientific">Mucilaginibacter celer</name>
    <dbReference type="NCBI Taxonomy" id="2305508"/>
    <lineage>
        <taxon>Bacteria</taxon>
        <taxon>Pseudomonadati</taxon>
        <taxon>Bacteroidota</taxon>
        <taxon>Sphingobacteriia</taxon>
        <taxon>Sphingobacteriales</taxon>
        <taxon>Sphingobacteriaceae</taxon>
        <taxon>Mucilaginibacter</taxon>
    </lineage>
</organism>
<sequence length="118" mass="13326">MKNIADNIRLYVSAWNEKTPEAIKAILLACCEPNITYTDKQTPQFSGIDALVDLIMNSYQLVPGRVITLQSEPEYFDGHAYYGWGIIIPGVGERAGRDYMIYDENHRIVEIVGFLPVS</sequence>
<dbReference type="SUPFAM" id="SSF54427">
    <property type="entry name" value="NTF2-like"/>
    <property type="match status" value="1"/>
</dbReference>
<dbReference type="OrthoDB" id="9808719at2"/>
<dbReference type="Proteomes" id="UP000270046">
    <property type="component" value="Chromosome"/>
</dbReference>
<name>A0A494VKU7_9SPHI</name>
<dbReference type="Gene3D" id="3.10.450.50">
    <property type="match status" value="1"/>
</dbReference>
<accession>A0A494VKU7</accession>